<evidence type="ECO:0000256" key="7">
    <source>
        <dbReference type="ARBA" id="ARBA00047942"/>
    </source>
</evidence>
<dbReference type="InterPro" id="IPR029063">
    <property type="entry name" value="SAM-dependent_MTases_sf"/>
</dbReference>
<keyword evidence="3 10" id="KW-0489">Methyltransferase</keyword>
<accession>A0A4U8T7V6</accession>
<dbReference type="EMBL" id="JRPR02000007">
    <property type="protein sequence ID" value="TLD95719.1"/>
    <property type="molecule type" value="Genomic_DNA"/>
</dbReference>
<dbReference type="Gene3D" id="3.40.50.150">
    <property type="entry name" value="Vaccinia Virus protein VP39"/>
    <property type="match status" value="1"/>
</dbReference>
<evidence type="ECO:0000256" key="5">
    <source>
        <dbReference type="ARBA" id="ARBA00022691"/>
    </source>
</evidence>
<dbReference type="PANTHER" id="PTHR42933">
    <property type="entry name" value="SLR6095 PROTEIN"/>
    <property type="match status" value="1"/>
</dbReference>
<evidence type="ECO:0000256" key="6">
    <source>
        <dbReference type="ARBA" id="ARBA00022747"/>
    </source>
</evidence>
<dbReference type="Proteomes" id="UP000029733">
    <property type="component" value="Unassembled WGS sequence"/>
</dbReference>
<dbReference type="STRING" id="1677920.LS71_02800"/>
<keyword evidence="4" id="KW-0808">Transferase</keyword>
<dbReference type="AlphaFoldDB" id="A0A4U8T7V6"/>
<comment type="similarity">
    <text evidence="1">Belongs to the N(4)/N(6)-methyltransferase family.</text>
</comment>
<keyword evidence="5" id="KW-0949">S-adenosyl-L-methionine</keyword>
<comment type="caution">
    <text evidence="10">The sequence shown here is derived from an EMBL/GenBank/DDBJ whole genome shotgun (WGS) entry which is preliminary data.</text>
</comment>
<dbReference type="GO" id="GO:0008170">
    <property type="term" value="F:N-methyltransferase activity"/>
    <property type="evidence" value="ECO:0007669"/>
    <property type="project" value="InterPro"/>
</dbReference>
<dbReference type="GO" id="GO:0032259">
    <property type="term" value="P:methylation"/>
    <property type="evidence" value="ECO:0007669"/>
    <property type="project" value="UniProtKB-KW"/>
</dbReference>
<dbReference type="GO" id="GO:0003677">
    <property type="term" value="F:DNA binding"/>
    <property type="evidence" value="ECO:0007669"/>
    <property type="project" value="InterPro"/>
</dbReference>
<dbReference type="OrthoDB" id="9784823at2"/>
<evidence type="ECO:0000256" key="1">
    <source>
        <dbReference type="ARBA" id="ARBA00006594"/>
    </source>
</evidence>
<keyword evidence="6" id="KW-0680">Restriction system</keyword>
<feature type="domain" description="DNA methylase adenine-specific" evidence="9">
    <location>
        <begin position="356"/>
        <end position="619"/>
    </location>
</feature>
<evidence type="ECO:0000259" key="9">
    <source>
        <dbReference type="Pfam" id="PF02384"/>
    </source>
</evidence>
<dbReference type="EC" id="2.1.1.72" evidence="2"/>
<evidence type="ECO:0000256" key="2">
    <source>
        <dbReference type="ARBA" id="ARBA00011900"/>
    </source>
</evidence>
<protein>
    <recommendedName>
        <fullName evidence="2">site-specific DNA-methyltransferase (adenine-specific)</fullName>
        <ecNumber evidence="2">2.1.1.72</ecNumber>
    </recommendedName>
</protein>
<evidence type="ECO:0000256" key="4">
    <source>
        <dbReference type="ARBA" id="ARBA00022679"/>
    </source>
</evidence>
<evidence type="ECO:0000313" key="11">
    <source>
        <dbReference type="Proteomes" id="UP000029733"/>
    </source>
</evidence>
<dbReference type="PANTHER" id="PTHR42933:SF1">
    <property type="entry name" value="SITE-SPECIFIC DNA-METHYLTRANSFERASE (ADENINE-SPECIFIC)"/>
    <property type="match status" value="1"/>
</dbReference>
<feature type="coiled-coil region" evidence="8">
    <location>
        <begin position="175"/>
        <end position="202"/>
    </location>
</feature>
<organism evidence="10 11">
    <name type="scientific">Helicobacter jaachi</name>
    <dbReference type="NCBI Taxonomy" id="1677920"/>
    <lineage>
        <taxon>Bacteria</taxon>
        <taxon>Pseudomonadati</taxon>
        <taxon>Campylobacterota</taxon>
        <taxon>Epsilonproteobacteria</taxon>
        <taxon>Campylobacterales</taxon>
        <taxon>Helicobacteraceae</taxon>
        <taxon>Helicobacter</taxon>
    </lineage>
</organism>
<evidence type="ECO:0000313" key="10">
    <source>
        <dbReference type="EMBL" id="TLD95719.1"/>
    </source>
</evidence>
<gene>
    <name evidence="10" type="ORF">LS71_007705</name>
</gene>
<dbReference type="RefSeq" id="WP_034353356.1">
    <property type="nucleotide sequence ID" value="NZ_JRPR02000007.1"/>
</dbReference>
<evidence type="ECO:0000256" key="8">
    <source>
        <dbReference type="SAM" id="Coils"/>
    </source>
</evidence>
<dbReference type="InterPro" id="IPR003356">
    <property type="entry name" value="DNA_methylase_A-5"/>
</dbReference>
<dbReference type="SUPFAM" id="SSF53335">
    <property type="entry name" value="S-adenosyl-L-methionine-dependent methyltransferases"/>
    <property type="match status" value="1"/>
</dbReference>
<dbReference type="GO" id="GO:0009307">
    <property type="term" value="P:DNA restriction-modification system"/>
    <property type="evidence" value="ECO:0007669"/>
    <property type="project" value="UniProtKB-KW"/>
</dbReference>
<dbReference type="Pfam" id="PF02384">
    <property type="entry name" value="N6_Mtase"/>
    <property type="match status" value="1"/>
</dbReference>
<evidence type="ECO:0000256" key="3">
    <source>
        <dbReference type="ARBA" id="ARBA00022603"/>
    </source>
</evidence>
<proteinExistence type="inferred from homology"/>
<comment type="catalytic activity">
    <reaction evidence="7">
        <text>a 2'-deoxyadenosine in DNA + S-adenosyl-L-methionine = an N(6)-methyl-2'-deoxyadenosine in DNA + S-adenosyl-L-homocysteine + H(+)</text>
        <dbReference type="Rhea" id="RHEA:15197"/>
        <dbReference type="Rhea" id="RHEA-COMP:12418"/>
        <dbReference type="Rhea" id="RHEA-COMP:12419"/>
        <dbReference type="ChEBI" id="CHEBI:15378"/>
        <dbReference type="ChEBI" id="CHEBI:57856"/>
        <dbReference type="ChEBI" id="CHEBI:59789"/>
        <dbReference type="ChEBI" id="CHEBI:90615"/>
        <dbReference type="ChEBI" id="CHEBI:90616"/>
        <dbReference type="EC" id="2.1.1.72"/>
    </reaction>
</comment>
<sequence length="676" mass="76165">MASIEKIIEDKAKRQLDKLKIPYFTPNESINTQIDKALSTAPSKKGGEGKNYPDIKLLLHTKDLKQIPVMIEVKGSKGDLEKLEKNGEISNFLKDNAEPNYTNISKYALNGAIHYASAVTDYSTYNECIAIGINGYKQGYSDDNDIKTELRAYLVSNPQIYKKLGDFSDLSFLTSENLSELIENAKLTADELEEKTKDIENTIETRLKTLNQTMHDTYGIGVGYRVKLIVGMIMAALGVESKVAPLEINELKGHNTTNSNDGKVFIDKIKDFLESKNLPNEKKEMIAKELEQVFIFSKLYEPKNNESRLKPIYEIVTQNVMPYLKSNNYHLDFTGKLFNVLNSFVDIPDGDKNDVVMTPRYVCELMARLCEVNKDSYVWDYALGSGGFLISAMKLMMQDAKDSIHSQRDLNEKLALIKANQLLGVELRSDIYMLAVLNMILMGDGSSNIIHADSLSEFMGNYEQGSFKNKPFPANVFLLNPPYSAEGKGFIFVEKALKKMKSGKACVLIQENAGSGNGLPYTQEILTHSTLLASMKMADIFCGKSSVQTAIYLFEVGKPHLENKIVKFIDFTNDGYARQNRKKSGANVNLKDIDNAKARYDEIVAIVLNHKKKTHFYDSCVIEDTISLNGKDWTFSQHQKIDTTPRLEDFKKCVSEYLAWEVSNILKSQGDLNRPF</sequence>
<name>A0A4U8T7V6_9HELI</name>
<keyword evidence="8" id="KW-0175">Coiled coil</keyword>
<reference evidence="10 11" key="1">
    <citation type="journal article" date="2014" name="Genome Announc.">
        <title>Draft genome sequences of eight enterohepatic helicobacter species isolated from both laboratory and wild rodents.</title>
        <authorList>
            <person name="Sheh A."/>
            <person name="Shen Z."/>
            <person name="Fox J.G."/>
        </authorList>
    </citation>
    <scope>NUCLEOTIDE SEQUENCE [LARGE SCALE GENOMIC DNA]</scope>
    <source>
        <strain evidence="10 11">MIT 09-6949</strain>
    </source>
</reference>
<keyword evidence="11" id="KW-1185">Reference proteome</keyword>
<dbReference type="InterPro" id="IPR051537">
    <property type="entry name" value="DNA_Adenine_Mtase"/>
</dbReference>
<dbReference type="GO" id="GO:0009007">
    <property type="term" value="F:site-specific DNA-methyltransferase (adenine-specific) activity"/>
    <property type="evidence" value="ECO:0007669"/>
    <property type="project" value="UniProtKB-EC"/>
</dbReference>